<dbReference type="Gene3D" id="3.40.630.30">
    <property type="match status" value="1"/>
</dbReference>
<reference evidence="2 3" key="1">
    <citation type="submission" date="2019-06" db="EMBL/GenBank/DDBJ databases">
        <title>Sequencing the genomes of 1000 actinobacteria strains.</title>
        <authorList>
            <person name="Klenk H.-P."/>
        </authorList>
    </citation>
    <scope>NUCLEOTIDE SEQUENCE [LARGE SCALE GENOMIC DNA]</scope>
    <source>
        <strain evidence="2 3">DSM 102131</strain>
    </source>
</reference>
<evidence type="ECO:0000313" key="2">
    <source>
        <dbReference type="EMBL" id="TWG22211.1"/>
    </source>
</evidence>
<name>A0A561WEI4_9ACTN</name>
<sequence>MRTLTSDRLLLRPWRDDDVEFLLDLESRWEVVRFLGARPTTMSTREEALASIARRRAIDHPIHGIWAITTAADSRLVGNLLLKPIPLSAGEPAGGWNDVEIGWHLHPDAWGHGYATEAAEAVLDDAFSRGLAKVLAVTDPENRASQAVCRRLGMTHLGRTTRYYDSPNELFEKLPD</sequence>
<dbReference type="InterPro" id="IPR051531">
    <property type="entry name" value="N-acetyltransferase"/>
</dbReference>
<dbReference type="OrthoDB" id="3533156at2"/>
<dbReference type="PROSITE" id="PS51186">
    <property type="entry name" value="GNAT"/>
    <property type="match status" value="1"/>
</dbReference>
<dbReference type="PANTHER" id="PTHR43792">
    <property type="entry name" value="GNAT FAMILY, PUTATIVE (AFU_ORTHOLOGUE AFUA_3G00765)-RELATED-RELATED"/>
    <property type="match status" value="1"/>
</dbReference>
<dbReference type="PANTHER" id="PTHR43792:SF1">
    <property type="entry name" value="N-ACETYLTRANSFERASE DOMAIN-CONTAINING PROTEIN"/>
    <property type="match status" value="1"/>
</dbReference>
<dbReference type="SUPFAM" id="SSF55729">
    <property type="entry name" value="Acyl-CoA N-acyltransferases (Nat)"/>
    <property type="match status" value="1"/>
</dbReference>
<evidence type="ECO:0000313" key="3">
    <source>
        <dbReference type="Proteomes" id="UP000319927"/>
    </source>
</evidence>
<feature type="domain" description="N-acetyltransferase" evidence="1">
    <location>
        <begin position="9"/>
        <end position="176"/>
    </location>
</feature>
<dbReference type="AlphaFoldDB" id="A0A561WEI4"/>
<dbReference type="EMBL" id="VIXA01000002">
    <property type="protein sequence ID" value="TWG22211.1"/>
    <property type="molecule type" value="Genomic_DNA"/>
</dbReference>
<protein>
    <submittedName>
        <fullName evidence="2">RimJ/RimL family protein N-acetyltransferase</fullName>
    </submittedName>
</protein>
<gene>
    <name evidence="2" type="ORF">FHX75_12732</name>
</gene>
<dbReference type="InterPro" id="IPR000182">
    <property type="entry name" value="GNAT_dom"/>
</dbReference>
<comment type="caution">
    <text evidence="2">The sequence shown here is derived from an EMBL/GenBank/DDBJ whole genome shotgun (WGS) entry which is preliminary data.</text>
</comment>
<organism evidence="2 3">
    <name type="scientific">Micromonospora palomenae</name>
    <dbReference type="NCBI Taxonomy" id="1461247"/>
    <lineage>
        <taxon>Bacteria</taxon>
        <taxon>Bacillati</taxon>
        <taxon>Actinomycetota</taxon>
        <taxon>Actinomycetes</taxon>
        <taxon>Micromonosporales</taxon>
        <taxon>Micromonosporaceae</taxon>
        <taxon>Micromonospora</taxon>
    </lineage>
</organism>
<dbReference type="Pfam" id="PF13302">
    <property type="entry name" value="Acetyltransf_3"/>
    <property type="match status" value="1"/>
</dbReference>
<accession>A0A561WEI4</accession>
<dbReference type="RefSeq" id="WP_154940295.1">
    <property type="nucleotide sequence ID" value="NZ_VIXA01000002.1"/>
</dbReference>
<dbReference type="InterPro" id="IPR016181">
    <property type="entry name" value="Acyl_CoA_acyltransferase"/>
</dbReference>
<dbReference type="GO" id="GO:0016747">
    <property type="term" value="F:acyltransferase activity, transferring groups other than amino-acyl groups"/>
    <property type="evidence" value="ECO:0007669"/>
    <property type="project" value="InterPro"/>
</dbReference>
<keyword evidence="2" id="KW-0808">Transferase</keyword>
<proteinExistence type="predicted"/>
<evidence type="ECO:0000259" key="1">
    <source>
        <dbReference type="PROSITE" id="PS51186"/>
    </source>
</evidence>
<dbReference type="Proteomes" id="UP000319927">
    <property type="component" value="Unassembled WGS sequence"/>
</dbReference>
<keyword evidence="3" id="KW-1185">Reference proteome</keyword>